<proteinExistence type="inferred from homology"/>
<dbReference type="FunFam" id="3.20.20.70:FF:000044">
    <property type="entry name" value="Deoxyribose-phosphate aldolase"/>
    <property type="match status" value="1"/>
</dbReference>
<evidence type="ECO:0000256" key="1">
    <source>
        <dbReference type="ARBA" id="ARBA00010936"/>
    </source>
</evidence>
<comment type="function">
    <text evidence="6 7">Catalyzes a reversible aldol reaction between acetaldehyde and D-glyceraldehyde 3-phosphate to generate 2-deoxy-D-ribose 5-phosphate.</text>
</comment>
<sequence>MIEINKYIDHTLLKATATEADILELCKEARENEFFSVCLNSCYVKLAAKNLTGSNVKVCTVIGFPLGAMSTEAKIFEAEQALKDGAEEVDMVINIGELKSKNLQKVEDEIRLIKQAIGDKVLKVIIETCYLTPQEIVIASEIAVKAKADFVKTSTGFGTDGAKMENIELMKGAVNGEAKIKASGGIKNLDTALSYIEAGVERIGTSSGVSIIKELKG</sequence>
<comment type="subcellular location">
    <subcellularLocation>
        <location evidence="7">Cytoplasm</location>
    </subcellularLocation>
</comment>
<evidence type="ECO:0000256" key="4">
    <source>
        <dbReference type="ARBA" id="ARBA00023270"/>
    </source>
</evidence>
<keyword evidence="4 7" id="KW-0704">Schiff base</keyword>
<dbReference type="AlphaFoldDB" id="A0A1H5LAI3"/>
<keyword evidence="2 7" id="KW-0963">Cytoplasm</keyword>
<dbReference type="InterPro" id="IPR011343">
    <property type="entry name" value="DeoC"/>
</dbReference>
<dbReference type="PANTHER" id="PTHR10889">
    <property type="entry name" value="DEOXYRIBOSE-PHOSPHATE ALDOLASE"/>
    <property type="match status" value="1"/>
</dbReference>
<dbReference type="UniPathway" id="UPA00002">
    <property type="reaction ID" value="UER00468"/>
</dbReference>
<gene>
    <name evidence="7" type="primary">deoC</name>
    <name evidence="8" type="ORF">SAMN04488034_102206</name>
</gene>
<dbReference type="PANTHER" id="PTHR10889:SF1">
    <property type="entry name" value="DEOXYRIBOSE-PHOSPHATE ALDOLASE"/>
    <property type="match status" value="1"/>
</dbReference>
<dbReference type="HAMAP" id="MF_00114">
    <property type="entry name" value="DeoC_type1"/>
    <property type="match status" value="1"/>
</dbReference>
<comment type="pathway">
    <text evidence="7">Carbohydrate degradation; 2-deoxy-D-ribose 1-phosphate degradation; D-glyceraldehyde 3-phosphate and acetaldehyde from 2-deoxy-alpha-D-ribose 1-phosphate: step 2/2.</text>
</comment>
<dbReference type="CDD" id="cd00959">
    <property type="entry name" value="DeoC"/>
    <property type="match status" value="1"/>
</dbReference>
<dbReference type="GO" id="GO:0006018">
    <property type="term" value="P:2-deoxyribose 1-phosphate catabolic process"/>
    <property type="evidence" value="ECO:0007669"/>
    <property type="project" value="UniProtKB-UniRule"/>
</dbReference>
<evidence type="ECO:0000256" key="7">
    <source>
        <dbReference type="HAMAP-Rule" id="MF_00114"/>
    </source>
</evidence>
<evidence type="ECO:0000256" key="6">
    <source>
        <dbReference type="ARBA" id="ARBA00056337"/>
    </source>
</evidence>
<evidence type="ECO:0000256" key="5">
    <source>
        <dbReference type="ARBA" id="ARBA00048791"/>
    </source>
</evidence>
<keyword evidence="9" id="KW-1185">Reference proteome</keyword>
<dbReference type="GO" id="GO:0004139">
    <property type="term" value="F:deoxyribose-phosphate aldolase activity"/>
    <property type="evidence" value="ECO:0007669"/>
    <property type="project" value="UniProtKB-UniRule"/>
</dbReference>
<evidence type="ECO:0000256" key="3">
    <source>
        <dbReference type="ARBA" id="ARBA00023239"/>
    </source>
</evidence>
<feature type="active site" description="Proton donor/acceptor" evidence="7">
    <location>
        <position position="181"/>
    </location>
</feature>
<dbReference type="SUPFAM" id="SSF51569">
    <property type="entry name" value="Aldolase"/>
    <property type="match status" value="1"/>
</dbReference>
<dbReference type="Gene3D" id="3.20.20.70">
    <property type="entry name" value="Aldolase class I"/>
    <property type="match status" value="1"/>
</dbReference>
<dbReference type="NCBIfam" id="TIGR00126">
    <property type="entry name" value="deoC"/>
    <property type="match status" value="1"/>
</dbReference>
<dbReference type="GO" id="GO:0005737">
    <property type="term" value="C:cytoplasm"/>
    <property type="evidence" value="ECO:0007669"/>
    <property type="project" value="UniProtKB-SubCell"/>
</dbReference>
<comment type="catalytic activity">
    <reaction evidence="5 7">
        <text>2-deoxy-D-ribose 5-phosphate = D-glyceraldehyde 3-phosphate + acetaldehyde</text>
        <dbReference type="Rhea" id="RHEA:12821"/>
        <dbReference type="ChEBI" id="CHEBI:15343"/>
        <dbReference type="ChEBI" id="CHEBI:59776"/>
        <dbReference type="ChEBI" id="CHEBI:62877"/>
        <dbReference type="EC" id="4.1.2.4"/>
    </reaction>
</comment>
<evidence type="ECO:0000256" key="2">
    <source>
        <dbReference type="ARBA" id="ARBA00022490"/>
    </source>
</evidence>
<dbReference type="Pfam" id="PF01791">
    <property type="entry name" value="DeoC"/>
    <property type="match status" value="1"/>
</dbReference>
<dbReference type="InterPro" id="IPR013785">
    <property type="entry name" value="Aldolase_TIM"/>
</dbReference>
<dbReference type="InterPro" id="IPR002915">
    <property type="entry name" value="DeoC/FbaB/LacD_aldolase"/>
</dbReference>
<feature type="active site" description="Proton donor/acceptor" evidence="7">
    <location>
        <position position="90"/>
    </location>
</feature>
<dbReference type="STRING" id="390640.SAMN04488034_102206"/>
<organism evidence="8 9">
    <name type="scientific">Salinimicrobium catena</name>
    <dbReference type="NCBI Taxonomy" id="390640"/>
    <lineage>
        <taxon>Bacteria</taxon>
        <taxon>Pseudomonadati</taxon>
        <taxon>Bacteroidota</taxon>
        <taxon>Flavobacteriia</taxon>
        <taxon>Flavobacteriales</taxon>
        <taxon>Flavobacteriaceae</taxon>
        <taxon>Salinimicrobium</taxon>
    </lineage>
</organism>
<dbReference type="EC" id="4.1.2.4" evidence="7"/>
<dbReference type="GO" id="GO:0009264">
    <property type="term" value="P:deoxyribonucleotide catabolic process"/>
    <property type="evidence" value="ECO:0007669"/>
    <property type="project" value="UniProtKB-UniRule"/>
</dbReference>
<evidence type="ECO:0000313" key="9">
    <source>
        <dbReference type="Proteomes" id="UP000199448"/>
    </source>
</evidence>
<feature type="active site" description="Schiff-base intermediate with acetaldehyde" evidence="7">
    <location>
        <position position="152"/>
    </location>
</feature>
<dbReference type="InterPro" id="IPR028581">
    <property type="entry name" value="DeoC_typeI"/>
</dbReference>
<evidence type="ECO:0000313" key="8">
    <source>
        <dbReference type="EMBL" id="SEE74053.1"/>
    </source>
</evidence>
<accession>A0A1H5LAI3</accession>
<dbReference type="GO" id="GO:0016052">
    <property type="term" value="P:carbohydrate catabolic process"/>
    <property type="evidence" value="ECO:0007669"/>
    <property type="project" value="TreeGrafter"/>
</dbReference>
<dbReference type="PIRSF" id="PIRSF001357">
    <property type="entry name" value="DeoC"/>
    <property type="match status" value="1"/>
</dbReference>
<dbReference type="SMART" id="SM01133">
    <property type="entry name" value="DeoC"/>
    <property type="match status" value="1"/>
</dbReference>
<dbReference type="EMBL" id="FNUG01000002">
    <property type="protein sequence ID" value="SEE74053.1"/>
    <property type="molecule type" value="Genomic_DNA"/>
</dbReference>
<name>A0A1H5LAI3_9FLAO</name>
<protein>
    <recommendedName>
        <fullName evidence="7">Deoxyribose-phosphate aldolase</fullName>
        <shortName evidence="7">DERA</shortName>
        <ecNumber evidence="7">4.1.2.4</ecNumber>
    </recommendedName>
    <alternativeName>
        <fullName evidence="7">2-deoxy-D-ribose 5-phosphate aldolase</fullName>
    </alternativeName>
    <alternativeName>
        <fullName evidence="7">Phosphodeoxyriboaldolase</fullName>
        <shortName evidence="7">Deoxyriboaldolase</shortName>
    </alternativeName>
</protein>
<reference evidence="8 9" key="1">
    <citation type="submission" date="2016-10" db="EMBL/GenBank/DDBJ databases">
        <authorList>
            <person name="de Groot N.N."/>
        </authorList>
    </citation>
    <scope>NUCLEOTIDE SEQUENCE [LARGE SCALE GENOMIC DNA]</scope>
    <source>
        <strain evidence="8 9">DSM 23553</strain>
    </source>
</reference>
<keyword evidence="3 7" id="KW-0456">Lyase</keyword>
<dbReference type="Proteomes" id="UP000199448">
    <property type="component" value="Unassembled WGS sequence"/>
</dbReference>
<comment type="similarity">
    <text evidence="1 7">Belongs to the DeoC/FbaB aldolase family. DeoC type 1 subfamily.</text>
</comment>